<dbReference type="AlphaFoldDB" id="A0A2K4ZM45"/>
<keyword evidence="4" id="KW-1185">Reference proteome</keyword>
<keyword evidence="2" id="KW-1133">Transmembrane helix</keyword>
<feature type="compositionally biased region" description="Basic and acidic residues" evidence="1">
    <location>
        <begin position="131"/>
        <end position="153"/>
    </location>
</feature>
<evidence type="ECO:0000256" key="1">
    <source>
        <dbReference type="SAM" id="MobiDB-lite"/>
    </source>
</evidence>
<dbReference type="RefSeq" id="WP_146040147.1">
    <property type="nucleotide sequence ID" value="NZ_JANJZD010000027.1"/>
</dbReference>
<sequence length="321" mass="35969">MLAMSLRILTVIGIILLVVTALLLAVILLILFFPVTYDVRGSKCEKELKVTAGARWLFGLLRMKYRYPEPGRVIVKALWFTLYDSGSAGEEKEEKDPGKKAGAREKKGKKKNPSPAVEENADDGGTACTEAARETEGAADCGRREADVVRTETDASTGAVSDFDEEKGSGAAGSILKKFKKIKYTIRNIYDKIREVWENISYYTELLREEDTRQLFAHIWLRLDKILRNIRPRHLRADILFGTGSPDTTGYAYGAYCMVSSALGKGFLVTPDFERAVFQAEFEVSGHITLWVLSVNALKLFLDKRLKAFIRKLKKAKTKKA</sequence>
<gene>
    <name evidence="3" type="ORF">AMURIS_04264</name>
</gene>
<keyword evidence="2" id="KW-0472">Membrane</keyword>
<proteinExistence type="predicted"/>
<reference evidence="3 4" key="1">
    <citation type="submission" date="2018-01" db="EMBL/GenBank/DDBJ databases">
        <authorList>
            <person name="Gaut B.S."/>
            <person name="Morton B.R."/>
            <person name="Clegg M.T."/>
            <person name="Duvall M.R."/>
        </authorList>
    </citation>
    <scope>NUCLEOTIDE SEQUENCE [LARGE SCALE GENOMIC DNA]</scope>
    <source>
        <strain evidence="3">GP69</strain>
    </source>
</reference>
<protein>
    <recommendedName>
        <fullName evidence="5">DUF2953 domain-containing protein</fullName>
    </recommendedName>
</protein>
<dbReference type="Proteomes" id="UP000236311">
    <property type="component" value="Unassembled WGS sequence"/>
</dbReference>
<evidence type="ECO:0000313" key="4">
    <source>
        <dbReference type="Proteomes" id="UP000236311"/>
    </source>
</evidence>
<name>A0A2K4ZM45_9FIRM</name>
<evidence type="ECO:0000256" key="2">
    <source>
        <dbReference type="SAM" id="Phobius"/>
    </source>
</evidence>
<organism evidence="3 4">
    <name type="scientific">Acetatifactor muris</name>
    <dbReference type="NCBI Taxonomy" id="879566"/>
    <lineage>
        <taxon>Bacteria</taxon>
        <taxon>Bacillati</taxon>
        <taxon>Bacillota</taxon>
        <taxon>Clostridia</taxon>
        <taxon>Lachnospirales</taxon>
        <taxon>Lachnospiraceae</taxon>
        <taxon>Acetatifactor</taxon>
    </lineage>
</organism>
<feature type="transmembrane region" description="Helical" evidence="2">
    <location>
        <begin position="6"/>
        <end position="33"/>
    </location>
</feature>
<keyword evidence="2" id="KW-0812">Transmembrane</keyword>
<dbReference type="OrthoDB" id="2087351at2"/>
<evidence type="ECO:0008006" key="5">
    <source>
        <dbReference type="Google" id="ProtNLM"/>
    </source>
</evidence>
<evidence type="ECO:0000313" key="3">
    <source>
        <dbReference type="EMBL" id="SOY31520.1"/>
    </source>
</evidence>
<accession>A0A2K4ZM45</accession>
<feature type="compositionally biased region" description="Basic and acidic residues" evidence="1">
    <location>
        <begin position="89"/>
        <end position="105"/>
    </location>
</feature>
<feature type="region of interest" description="Disordered" evidence="1">
    <location>
        <begin position="88"/>
        <end position="162"/>
    </location>
</feature>
<dbReference type="EMBL" id="OFSM01000027">
    <property type="protein sequence ID" value="SOY31520.1"/>
    <property type="molecule type" value="Genomic_DNA"/>
</dbReference>